<accession>A0A6N8L3N5</accession>
<protein>
    <submittedName>
        <fullName evidence="2">Uncharacterized protein</fullName>
    </submittedName>
</protein>
<proteinExistence type="predicted"/>
<feature type="compositionally biased region" description="Low complexity" evidence="1">
    <location>
        <begin position="1"/>
        <end position="14"/>
    </location>
</feature>
<organism evidence="2 3">
    <name type="scientific">Sphingobacterium humi</name>
    <dbReference type="NCBI Taxonomy" id="1796905"/>
    <lineage>
        <taxon>Bacteria</taxon>
        <taxon>Pseudomonadati</taxon>
        <taxon>Bacteroidota</taxon>
        <taxon>Sphingobacteriia</taxon>
        <taxon>Sphingobacteriales</taxon>
        <taxon>Sphingobacteriaceae</taxon>
        <taxon>Sphingobacterium</taxon>
    </lineage>
</organism>
<dbReference type="RefSeq" id="WP_160370414.1">
    <property type="nucleotide sequence ID" value="NZ_WSQA01000015.1"/>
</dbReference>
<dbReference type="Proteomes" id="UP000435036">
    <property type="component" value="Unassembled WGS sequence"/>
</dbReference>
<reference evidence="2 3" key="1">
    <citation type="submission" date="2019-12" db="EMBL/GenBank/DDBJ databases">
        <authorList>
            <person name="Dong K."/>
        </authorList>
    </citation>
    <scope>NUCLEOTIDE SEQUENCE [LARGE SCALE GENOMIC DNA]</scope>
    <source>
        <strain evidence="2 3">JCM 31225</strain>
    </source>
</reference>
<comment type="caution">
    <text evidence="2">The sequence shown here is derived from an EMBL/GenBank/DDBJ whole genome shotgun (WGS) entry which is preliminary data.</text>
</comment>
<dbReference type="EMBL" id="WSQA01000015">
    <property type="protein sequence ID" value="MVZ63694.1"/>
    <property type="molecule type" value="Genomic_DNA"/>
</dbReference>
<name>A0A6N8L3N5_9SPHI</name>
<evidence type="ECO:0000313" key="3">
    <source>
        <dbReference type="Proteomes" id="UP000435036"/>
    </source>
</evidence>
<gene>
    <name evidence="2" type="ORF">GQF63_16825</name>
</gene>
<evidence type="ECO:0000256" key="1">
    <source>
        <dbReference type="SAM" id="MobiDB-lite"/>
    </source>
</evidence>
<sequence>MLNKKNMNANSSAKQTHPFIKGPKMAGIMAKPRILLEGLRDHLKQHQFEFSNN</sequence>
<feature type="region of interest" description="Disordered" evidence="1">
    <location>
        <begin position="1"/>
        <end position="24"/>
    </location>
</feature>
<dbReference type="AlphaFoldDB" id="A0A6N8L3N5"/>
<evidence type="ECO:0000313" key="2">
    <source>
        <dbReference type="EMBL" id="MVZ63694.1"/>
    </source>
</evidence>
<keyword evidence="3" id="KW-1185">Reference proteome</keyword>